<dbReference type="STRING" id="1390249.BHU72_07490"/>
<dbReference type="PANTHER" id="PTHR30483">
    <property type="entry name" value="LEUCINE-SPECIFIC-BINDING PROTEIN"/>
    <property type="match status" value="1"/>
</dbReference>
<comment type="similarity">
    <text evidence="1">Belongs to the leucine-binding protein family.</text>
</comment>
<reference evidence="6 7" key="1">
    <citation type="submission" date="2016-09" db="EMBL/GenBank/DDBJ databases">
        <title>Desulfuribacillus arsenicus sp. nov., an obligately anaerobic, dissimilatory arsenic- and antimonate-reducing bacterium isolated from anoxic sediments.</title>
        <authorList>
            <person name="Abin C.A."/>
            <person name="Hollibaugh J.T."/>
        </authorList>
    </citation>
    <scope>NUCLEOTIDE SEQUENCE [LARGE SCALE GENOMIC DNA]</scope>
    <source>
        <strain evidence="6 7">MLFW-2</strain>
    </source>
</reference>
<dbReference type="InterPro" id="IPR028081">
    <property type="entry name" value="Leu-bd"/>
</dbReference>
<evidence type="ECO:0000256" key="4">
    <source>
        <dbReference type="ARBA" id="ARBA00022970"/>
    </source>
</evidence>
<comment type="caution">
    <text evidence="6">The sequence shown here is derived from an EMBL/GenBank/DDBJ whole genome shotgun (WGS) entry which is preliminary data.</text>
</comment>
<dbReference type="Gene3D" id="3.40.50.2300">
    <property type="match status" value="2"/>
</dbReference>
<dbReference type="PANTHER" id="PTHR30483:SF6">
    <property type="entry name" value="PERIPLASMIC BINDING PROTEIN OF ABC TRANSPORTER FOR NATURAL AMINO ACIDS"/>
    <property type="match status" value="1"/>
</dbReference>
<dbReference type="SUPFAM" id="SSF53822">
    <property type="entry name" value="Periplasmic binding protein-like I"/>
    <property type="match status" value="1"/>
</dbReference>
<evidence type="ECO:0000256" key="2">
    <source>
        <dbReference type="ARBA" id="ARBA00022448"/>
    </source>
</evidence>
<dbReference type="AlphaFoldDB" id="A0A1E5L4V4"/>
<keyword evidence="7" id="KW-1185">Reference proteome</keyword>
<keyword evidence="4" id="KW-0029">Amino-acid transport</keyword>
<keyword evidence="3" id="KW-0732">Signal</keyword>
<name>A0A1E5L4V4_9FIRM</name>
<dbReference type="Pfam" id="PF13458">
    <property type="entry name" value="Peripla_BP_6"/>
    <property type="match status" value="1"/>
</dbReference>
<keyword evidence="2" id="KW-0813">Transport</keyword>
<dbReference type="InterPro" id="IPR028082">
    <property type="entry name" value="Peripla_BP_I"/>
</dbReference>
<dbReference type="Proteomes" id="UP000095255">
    <property type="component" value="Unassembled WGS sequence"/>
</dbReference>
<proteinExistence type="inferred from homology"/>
<sequence length="387" mass="40433">MSLVLIVGCGSKTTPSSQPDQGGKSTAEEVIKIGGNFELTGGVAEFGKKGENGAKLAIKEINEQGGILGGKKIVYVGADNKSEAGESTAATTKLITMDKVVGIVGPMTSGNTLAAIPVVTEHKIPLVTPTGTNSKVTVNDNGSVNAWLFRACFIDPFQGEVAANFALDTLKVSKAALVIDQKGDYAKGLADSFKKTFEAAGKEVVASELYVAGQDTDFRSILTNIRSKNPDIIFVPGYYGEVGMIVKQARELGITAAILGGDGWGSGPIVDVAGKDAMNNTYYVDHVASDDPAIAEFNANYKKEYNQDADSFGALGYDATKMLIAAIEAAGSTDAEAIRLALETTSGFQGVSGAINIDAATHNPKKSATILEFKDGEKVFATRVDPK</sequence>
<evidence type="ECO:0000313" key="7">
    <source>
        <dbReference type="Proteomes" id="UP000095255"/>
    </source>
</evidence>
<dbReference type="InterPro" id="IPR000709">
    <property type="entry name" value="Leu_Ile_Val-bd"/>
</dbReference>
<evidence type="ECO:0000313" key="6">
    <source>
        <dbReference type="EMBL" id="OEH85043.1"/>
    </source>
</evidence>
<dbReference type="CDD" id="cd06347">
    <property type="entry name" value="PBP1_ABC_LivK_ligand_binding-like"/>
    <property type="match status" value="1"/>
</dbReference>
<dbReference type="EMBL" id="MJAT01000035">
    <property type="protein sequence ID" value="OEH85043.1"/>
    <property type="molecule type" value="Genomic_DNA"/>
</dbReference>
<dbReference type="GO" id="GO:0006865">
    <property type="term" value="P:amino acid transport"/>
    <property type="evidence" value="ECO:0007669"/>
    <property type="project" value="UniProtKB-KW"/>
</dbReference>
<dbReference type="PRINTS" id="PR00337">
    <property type="entry name" value="LEUILEVALBP"/>
</dbReference>
<accession>A0A1E5L4V4</accession>
<dbReference type="OrthoDB" id="9783240at2"/>
<organism evidence="6 7">
    <name type="scientific">Desulfuribacillus stibiiarsenatis</name>
    <dbReference type="NCBI Taxonomy" id="1390249"/>
    <lineage>
        <taxon>Bacteria</taxon>
        <taxon>Bacillati</taxon>
        <taxon>Bacillota</taxon>
        <taxon>Desulfuribacillia</taxon>
        <taxon>Desulfuribacillales</taxon>
        <taxon>Desulfuribacillaceae</taxon>
        <taxon>Desulfuribacillus</taxon>
    </lineage>
</organism>
<gene>
    <name evidence="6" type="ORF">BHU72_07490</name>
</gene>
<evidence type="ECO:0000256" key="3">
    <source>
        <dbReference type="ARBA" id="ARBA00022729"/>
    </source>
</evidence>
<evidence type="ECO:0000256" key="1">
    <source>
        <dbReference type="ARBA" id="ARBA00010062"/>
    </source>
</evidence>
<evidence type="ECO:0000259" key="5">
    <source>
        <dbReference type="Pfam" id="PF13458"/>
    </source>
</evidence>
<dbReference type="InterPro" id="IPR051010">
    <property type="entry name" value="BCAA_transport"/>
</dbReference>
<protein>
    <submittedName>
        <fullName evidence="6">Ethanolamine utilization protein EutJ</fullName>
    </submittedName>
</protein>
<feature type="domain" description="Leucine-binding protein" evidence="5">
    <location>
        <begin position="31"/>
        <end position="376"/>
    </location>
</feature>